<evidence type="ECO:0000256" key="8">
    <source>
        <dbReference type="ARBA" id="ARBA00023303"/>
    </source>
</evidence>
<feature type="transmembrane region" description="Helical" evidence="10">
    <location>
        <begin position="240"/>
        <end position="264"/>
    </location>
</feature>
<evidence type="ECO:0000256" key="6">
    <source>
        <dbReference type="ARBA" id="ARBA00023136"/>
    </source>
</evidence>
<dbReference type="OrthoDB" id="421226at2759"/>
<proteinExistence type="predicted"/>
<dbReference type="PROSITE" id="PS00888">
    <property type="entry name" value="CNMP_BINDING_1"/>
    <property type="match status" value="1"/>
</dbReference>
<keyword evidence="5" id="KW-0406">Ion transport</keyword>
<feature type="compositionally biased region" description="Basic residues" evidence="9">
    <location>
        <begin position="676"/>
        <end position="690"/>
    </location>
</feature>
<dbReference type="SUPFAM" id="SSF81324">
    <property type="entry name" value="Voltage-gated potassium channels"/>
    <property type="match status" value="1"/>
</dbReference>
<comment type="subcellular location">
    <subcellularLocation>
        <location evidence="1">Membrane</location>
        <topology evidence="1">Multi-pass membrane protein</topology>
    </subcellularLocation>
</comment>
<dbReference type="InterPro" id="IPR014710">
    <property type="entry name" value="RmlC-like_jellyroll"/>
</dbReference>
<feature type="transmembrane region" description="Helical" evidence="10">
    <location>
        <begin position="367"/>
        <end position="392"/>
    </location>
</feature>
<dbReference type="InterPro" id="IPR018490">
    <property type="entry name" value="cNMP-bd_dom_sf"/>
</dbReference>
<dbReference type="EMBL" id="NEDP02002351">
    <property type="protein sequence ID" value="OWF51107.1"/>
    <property type="molecule type" value="Genomic_DNA"/>
</dbReference>
<comment type="caution">
    <text evidence="12">The sequence shown here is derived from an EMBL/GenBank/DDBJ whole genome shotgun (WGS) entry which is preliminary data.</text>
</comment>
<dbReference type="GO" id="GO:0044877">
    <property type="term" value="F:protein-containing complex binding"/>
    <property type="evidence" value="ECO:0007669"/>
    <property type="project" value="TreeGrafter"/>
</dbReference>
<dbReference type="Gene3D" id="2.60.120.10">
    <property type="entry name" value="Jelly Rolls"/>
    <property type="match status" value="1"/>
</dbReference>
<feature type="transmembrane region" description="Helical" evidence="10">
    <location>
        <begin position="294"/>
        <end position="315"/>
    </location>
</feature>
<evidence type="ECO:0000256" key="2">
    <source>
        <dbReference type="ARBA" id="ARBA00022448"/>
    </source>
</evidence>
<evidence type="ECO:0000256" key="1">
    <source>
        <dbReference type="ARBA" id="ARBA00004141"/>
    </source>
</evidence>
<dbReference type="PANTHER" id="PTHR45638">
    <property type="entry name" value="CYCLIC NUCLEOTIDE-GATED CATION CHANNEL SUBUNIT A"/>
    <property type="match status" value="1"/>
</dbReference>
<keyword evidence="7" id="KW-1071">Ligand-gated ion channel</keyword>
<feature type="region of interest" description="Disordered" evidence="9">
    <location>
        <begin position="827"/>
        <end position="859"/>
    </location>
</feature>
<dbReference type="FunFam" id="1.10.287.630:FF:000001">
    <property type="entry name" value="Cyclic nucleotide-gated channel alpha 3"/>
    <property type="match status" value="1"/>
</dbReference>
<feature type="domain" description="Cyclic nucleotide-binding" evidence="11">
    <location>
        <begin position="472"/>
        <end position="575"/>
    </location>
</feature>
<dbReference type="AlphaFoldDB" id="A0A210QQT7"/>
<dbReference type="SMART" id="SM00100">
    <property type="entry name" value="cNMP"/>
    <property type="match status" value="1"/>
</dbReference>
<sequence>MELEINQRDAHGLDMELSSSPEVETPAGTPSPEVRSKKEKRKISTSSVSSSSPGRSKTRNLMSRLGRRTGQTAPLDTGEEEKVGKVWRSLRQAVKVTNAVTTKKKSTVTREDSFLKKFSTQQPYRVESNCNPVENHTENVSKHETKEKHRTVFRMDGNLMFYWTGIVTVAVLYNLWTCIAREAFREIHENHLFVWITCDIVCDIVYVFDIICQFRTGYLDQGLMVFDSLKLAKNYVSTKYFYLDLACLFPLDFIQFFIGIHPMVRFPRFIKLYRTFRFLYMLESRTAYPNFFRVANLTHILFLGSHWFAAFYYLISEAEDFKGDWSYPKPIGEFSSVTRKYLASLFWSTLTLTTIGDLPPPETNWEYVFVIVSYLIGVFIFATIVGQVGNVITNRNASRQEFERLLDGAKLYMRMHNVPPQLQKRVQRWYDYVWKRDRMKGSDINSLGMLPDKVKTELAIHANLETLKKVTIFQECQPEFLHDLVLKMRAYIFTPGDLVCRRGEVAREMFIIADGLVEIIGETGAILTQMGTGNFFGEIGILNLDAGINRRTADVKSVGYSELFGLSREDVLEALKDHPDAEQIIRCYGQSRLKETEQHRKQTKQSFNANLSPGHLWSPNSPCKGLCAIITPSQQVSPNKQGGLPGIRISNFDDENENRLNGKSKIVNSVKRLVGKRSRRKSYKSQHKIHQTSLVHPVENSHSSPMYPGYDTETNLSANVRGNPNGTLVCEAIENDSSNESLGVDSAELLTQSLSVNPNDSCQRQSSSEHNTNVATMGIVEECGMCSRTNSQKIQTGVSISSTDVISADLLSPVSNTNTQNLLMQGNPTTQQPVTMSTNSHENCADTVTSPNSGNSSSGLYQPSYRNYIRVLQGTSKWPESFTLPDKITDIEEEHSPCGSPRICSRRTSVGSATHDSRATCCCYKLRHHFNDMEHKLGNMEEVYTNTLKMLSAISEQQILMMKEMSKPKTVLMEDSKDPNDPDMEITRL</sequence>
<dbReference type="InterPro" id="IPR018488">
    <property type="entry name" value="cNMP-bd_CS"/>
</dbReference>
<dbReference type="PROSITE" id="PS50042">
    <property type="entry name" value="CNMP_BINDING_3"/>
    <property type="match status" value="1"/>
</dbReference>
<dbReference type="Gene3D" id="1.10.287.630">
    <property type="entry name" value="Helix hairpin bin"/>
    <property type="match status" value="1"/>
</dbReference>
<evidence type="ECO:0000256" key="7">
    <source>
        <dbReference type="ARBA" id="ARBA00023286"/>
    </source>
</evidence>
<evidence type="ECO:0000256" key="5">
    <source>
        <dbReference type="ARBA" id="ARBA00023065"/>
    </source>
</evidence>
<feature type="transmembrane region" description="Helical" evidence="10">
    <location>
        <begin position="160"/>
        <end position="180"/>
    </location>
</feature>
<dbReference type="InterPro" id="IPR000595">
    <property type="entry name" value="cNMP-bd_dom"/>
</dbReference>
<dbReference type="PANTHER" id="PTHR45638:SF7">
    <property type="entry name" value="CYCLIC NUCLEOTIDE-GATED ION CHANNEL-LIKE, ISOFORM E"/>
    <property type="match status" value="1"/>
</dbReference>
<keyword evidence="3 10" id="KW-0812">Transmembrane</keyword>
<evidence type="ECO:0000256" key="10">
    <source>
        <dbReference type="SAM" id="Phobius"/>
    </source>
</evidence>
<feature type="region of interest" description="Disordered" evidence="9">
    <location>
        <begin position="1"/>
        <end position="80"/>
    </location>
</feature>
<dbReference type="Gene3D" id="1.10.287.70">
    <property type="match status" value="1"/>
</dbReference>
<evidence type="ECO:0000313" key="13">
    <source>
        <dbReference type="Proteomes" id="UP000242188"/>
    </source>
</evidence>
<reference evidence="12 13" key="1">
    <citation type="journal article" date="2017" name="Nat. Ecol. Evol.">
        <title>Scallop genome provides insights into evolution of bilaterian karyotype and development.</title>
        <authorList>
            <person name="Wang S."/>
            <person name="Zhang J."/>
            <person name="Jiao W."/>
            <person name="Li J."/>
            <person name="Xun X."/>
            <person name="Sun Y."/>
            <person name="Guo X."/>
            <person name="Huan P."/>
            <person name="Dong B."/>
            <person name="Zhang L."/>
            <person name="Hu X."/>
            <person name="Sun X."/>
            <person name="Wang J."/>
            <person name="Zhao C."/>
            <person name="Wang Y."/>
            <person name="Wang D."/>
            <person name="Huang X."/>
            <person name="Wang R."/>
            <person name="Lv J."/>
            <person name="Li Y."/>
            <person name="Zhang Z."/>
            <person name="Liu B."/>
            <person name="Lu W."/>
            <person name="Hui Y."/>
            <person name="Liang J."/>
            <person name="Zhou Z."/>
            <person name="Hou R."/>
            <person name="Li X."/>
            <person name="Liu Y."/>
            <person name="Li H."/>
            <person name="Ning X."/>
            <person name="Lin Y."/>
            <person name="Zhao L."/>
            <person name="Xing Q."/>
            <person name="Dou J."/>
            <person name="Li Y."/>
            <person name="Mao J."/>
            <person name="Guo H."/>
            <person name="Dou H."/>
            <person name="Li T."/>
            <person name="Mu C."/>
            <person name="Jiang W."/>
            <person name="Fu Q."/>
            <person name="Fu X."/>
            <person name="Miao Y."/>
            <person name="Liu J."/>
            <person name="Yu Q."/>
            <person name="Li R."/>
            <person name="Liao H."/>
            <person name="Li X."/>
            <person name="Kong Y."/>
            <person name="Jiang Z."/>
            <person name="Chourrout D."/>
            <person name="Li R."/>
            <person name="Bao Z."/>
        </authorList>
    </citation>
    <scope>NUCLEOTIDE SEQUENCE [LARGE SCALE GENOMIC DNA]</scope>
    <source>
        <strain evidence="12 13">PY_sf001</strain>
    </source>
</reference>
<dbReference type="FunFam" id="1.10.287.70:FF:000072">
    <property type="entry name" value="Cyclic nucleotide gated channel beta 3"/>
    <property type="match status" value="1"/>
</dbReference>
<keyword evidence="13" id="KW-1185">Reference proteome</keyword>
<feature type="region of interest" description="Disordered" evidence="9">
    <location>
        <begin position="676"/>
        <end position="702"/>
    </location>
</feature>
<keyword evidence="8" id="KW-0407">Ion channel</keyword>
<evidence type="ECO:0000256" key="3">
    <source>
        <dbReference type="ARBA" id="ARBA00022692"/>
    </source>
</evidence>
<accession>A0A210QQT7</accession>
<dbReference type="Pfam" id="PF00027">
    <property type="entry name" value="cNMP_binding"/>
    <property type="match status" value="1"/>
</dbReference>
<evidence type="ECO:0000256" key="9">
    <source>
        <dbReference type="SAM" id="MobiDB-lite"/>
    </source>
</evidence>
<dbReference type="GO" id="GO:0005221">
    <property type="term" value="F:intracellularly cyclic nucleotide-activated monoatomic cation channel activity"/>
    <property type="evidence" value="ECO:0007669"/>
    <property type="project" value="InterPro"/>
</dbReference>
<protein>
    <submittedName>
        <fullName evidence="12">Cyclic nucleotide-gated cation channel alpha-3</fullName>
    </submittedName>
</protein>
<keyword evidence="6 10" id="KW-0472">Membrane</keyword>
<feature type="compositionally biased region" description="Basic and acidic residues" evidence="9">
    <location>
        <begin position="1"/>
        <end position="14"/>
    </location>
</feature>
<dbReference type="Proteomes" id="UP000242188">
    <property type="component" value="Unassembled WGS sequence"/>
</dbReference>
<keyword evidence="2" id="KW-0813">Transport</keyword>
<dbReference type="InterPro" id="IPR005821">
    <property type="entry name" value="Ion_trans_dom"/>
</dbReference>
<organism evidence="12 13">
    <name type="scientific">Mizuhopecten yessoensis</name>
    <name type="common">Japanese scallop</name>
    <name type="synonym">Patinopecten yessoensis</name>
    <dbReference type="NCBI Taxonomy" id="6573"/>
    <lineage>
        <taxon>Eukaryota</taxon>
        <taxon>Metazoa</taxon>
        <taxon>Spiralia</taxon>
        <taxon>Lophotrochozoa</taxon>
        <taxon>Mollusca</taxon>
        <taxon>Bivalvia</taxon>
        <taxon>Autobranchia</taxon>
        <taxon>Pteriomorphia</taxon>
        <taxon>Pectinida</taxon>
        <taxon>Pectinoidea</taxon>
        <taxon>Pectinidae</taxon>
        <taxon>Mizuhopecten</taxon>
    </lineage>
</organism>
<dbReference type="GO" id="GO:0016020">
    <property type="term" value="C:membrane"/>
    <property type="evidence" value="ECO:0007669"/>
    <property type="project" value="UniProtKB-SubCell"/>
</dbReference>
<evidence type="ECO:0000256" key="4">
    <source>
        <dbReference type="ARBA" id="ARBA00022989"/>
    </source>
</evidence>
<keyword evidence="4 10" id="KW-1133">Transmembrane helix</keyword>
<dbReference type="CDD" id="cd00038">
    <property type="entry name" value="CAP_ED"/>
    <property type="match status" value="1"/>
</dbReference>
<evidence type="ECO:0000259" key="11">
    <source>
        <dbReference type="PROSITE" id="PS50042"/>
    </source>
</evidence>
<evidence type="ECO:0000313" key="12">
    <source>
        <dbReference type="EMBL" id="OWF51107.1"/>
    </source>
</evidence>
<dbReference type="Pfam" id="PF00520">
    <property type="entry name" value="Ion_trans"/>
    <property type="match status" value="1"/>
</dbReference>
<name>A0A210QQT7_MIZYE</name>
<feature type="transmembrane region" description="Helical" evidence="10">
    <location>
        <begin position="192"/>
        <end position="211"/>
    </location>
</feature>
<dbReference type="InterPro" id="IPR050866">
    <property type="entry name" value="CNG_cation_channel"/>
</dbReference>
<feature type="compositionally biased region" description="Low complexity" evidence="9">
    <location>
        <begin position="44"/>
        <end position="55"/>
    </location>
</feature>
<gene>
    <name evidence="12" type="ORF">KP79_PYT16628</name>
</gene>
<dbReference type="SUPFAM" id="SSF51206">
    <property type="entry name" value="cAMP-binding domain-like"/>
    <property type="match status" value="1"/>
</dbReference>
<dbReference type="PROSITE" id="PS00889">
    <property type="entry name" value="CNMP_BINDING_2"/>
    <property type="match status" value="1"/>
</dbReference>